<evidence type="ECO:0000256" key="1">
    <source>
        <dbReference type="SAM" id="SignalP"/>
    </source>
</evidence>
<dbReference type="AlphaFoldDB" id="A0AAV5M7T7"/>
<name>A0AAV5M7T7_9ROSI</name>
<dbReference type="Proteomes" id="UP001054252">
    <property type="component" value="Unassembled WGS sequence"/>
</dbReference>
<keyword evidence="1" id="KW-0732">Signal</keyword>
<proteinExistence type="predicted"/>
<sequence length="53" mass="6041">MAPVCIKRPRILVFLVSSSAVVMELFLVPDTDYTTQPENLPVELGYIREDFNL</sequence>
<feature type="chain" id="PRO_5043730657" evidence="1">
    <location>
        <begin position="21"/>
        <end position="53"/>
    </location>
</feature>
<gene>
    <name evidence="2" type="ORF">SLEP1_g52377</name>
</gene>
<organism evidence="2 3">
    <name type="scientific">Rubroshorea leprosula</name>
    <dbReference type="NCBI Taxonomy" id="152421"/>
    <lineage>
        <taxon>Eukaryota</taxon>
        <taxon>Viridiplantae</taxon>
        <taxon>Streptophyta</taxon>
        <taxon>Embryophyta</taxon>
        <taxon>Tracheophyta</taxon>
        <taxon>Spermatophyta</taxon>
        <taxon>Magnoliopsida</taxon>
        <taxon>eudicotyledons</taxon>
        <taxon>Gunneridae</taxon>
        <taxon>Pentapetalae</taxon>
        <taxon>rosids</taxon>
        <taxon>malvids</taxon>
        <taxon>Malvales</taxon>
        <taxon>Dipterocarpaceae</taxon>
        <taxon>Rubroshorea</taxon>
    </lineage>
</organism>
<comment type="caution">
    <text evidence="2">The sequence shown here is derived from an EMBL/GenBank/DDBJ whole genome shotgun (WGS) entry which is preliminary data.</text>
</comment>
<evidence type="ECO:0000313" key="3">
    <source>
        <dbReference type="Proteomes" id="UP001054252"/>
    </source>
</evidence>
<reference evidence="2 3" key="1">
    <citation type="journal article" date="2021" name="Commun. Biol.">
        <title>The genome of Shorea leprosula (Dipterocarpaceae) highlights the ecological relevance of drought in aseasonal tropical rainforests.</title>
        <authorList>
            <person name="Ng K.K.S."/>
            <person name="Kobayashi M.J."/>
            <person name="Fawcett J.A."/>
            <person name="Hatakeyama M."/>
            <person name="Paape T."/>
            <person name="Ng C.H."/>
            <person name="Ang C.C."/>
            <person name="Tnah L.H."/>
            <person name="Lee C.T."/>
            <person name="Nishiyama T."/>
            <person name="Sese J."/>
            <person name="O'Brien M.J."/>
            <person name="Copetti D."/>
            <person name="Mohd Noor M.I."/>
            <person name="Ong R.C."/>
            <person name="Putra M."/>
            <person name="Sireger I.Z."/>
            <person name="Indrioko S."/>
            <person name="Kosugi Y."/>
            <person name="Izuno A."/>
            <person name="Isagi Y."/>
            <person name="Lee S.L."/>
            <person name="Shimizu K.K."/>
        </authorList>
    </citation>
    <scope>NUCLEOTIDE SEQUENCE [LARGE SCALE GENOMIC DNA]</scope>
    <source>
        <strain evidence="2">214</strain>
    </source>
</reference>
<feature type="signal peptide" evidence="1">
    <location>
        <begin position="1"/>
        <end position="20"/>
    </location>
</feature>
<keyword evidence="3" id="KW-1185">Reference proteome</keyword>
<accession>A0AAV5M7T7</accession>
<evidence type="ECO:0000313" key="2">
    <source>
        <dbReference type="EMBL" id="GKV45269.1"/>
    </source>
</evidence>
<protein>
    <submittedName>
        <fullName evidence="2">Uncharacterized protein</fullName>
    </submittedName>
</protein>
<dbReference type="EMBL" id="BPVZ01000192">
    <property type="protein sequence ID" value="GKV45269.1"/>
    <property type="molecule type" value="Genomic_DNA"/>
</dbReference>